<evidence type="ECO:0000313" key="2">
    <source>
        <dbReference type="EMBL" id="ARX85118.1"/>
    </source>
</evidence>
<feature type="region of interest" description="Disordered" evidence="1">
    <location>
        <begin position="1"/>
        <end position="53"/>
    </location>
</feature>
<reference evidence="2 3" key="1">
    <citation type="submission" date="2017-05" db="EMBL/GenBank/DDBJ databases">
        <title>Streptomyces alboflavus Genome sequencing and assembly.</title>
        <authorList>
            <person name="Wang Y."/>
            <person name="Du B."/>
            <person name="Ding Y."/>
            <person name="Liu H."/>
            <person name="Hou Q."/>
            <person name="Liu K."/>
            <person name="Wang C."/>
            <person name="Yao L."/>
        </authorList>
    </citation>
    <scope>NUCLEOTIDE SEQUENCE [LARGE SCALE GENOMIC DNA]</scope>
    <source>
        <strain evidence="2 3">MDJK44</strain>
    </source>
</reference>
<dbReference type="Proteomes" id="UP000195880">
    <property type="component" value="Chromosome"/>
</dbReference>
<feature type="compositionally biased region" description="Basic and acidic residues" evidence="1">
    <location>
        <begin position="30"/>
        <end position="41"/>
    </location>
</feature>
<dbReference type="AlphaFoldDB" id="A0A1Z1WFF7"/>
<accession>A0A1Z1WFF7</accession>
<sequence>MESNQHTQGSADAIESAARRATFGQLPARIRYEDMTEEKAATPHHPSRYSYDPEGSWRSFACVAADLGL</sequence>
<dbReference type="STRING" id="67267.GCA_000716675_05617"/>
<protein>
    <submittedName>
        <fullName evidence="2">Uncharacterized protein</fullName>
    </submittedName>
</protein>
<proteinExistence type="predicted"/>
<dbReference type="OrthoDB" id="3638127at2"/>
<evidence type="ECO:0000256" key="1">
    <source>
        <dbReference type="SAM" id="MobiDB-lite"/>
    </source>
</evidence>
<dbReference type="KEGG" id="salf:SMD44_04576"/>
<organism evidence="2 3">
    <name type="scientific">Streptomyces alboflavus</name>
    <dbReference type="NCBI Taxonomy" id="67267"/>
    <lineage>
        <taxon>Bacteria</taxon>
        <taxon>Bacillati</taxon>
        <taxon>Actinomycetota</taxon>
        <taxon>Actinomycetes</taxon>
        <taxon>Kitasatosporales</taxon>
        <taxon>Streptomycetaceae</taxon>
        <taxon>Streptomyces</taxon>
    </lineage>
</organism>
<evidence type="ECO:0000313" key="3">
    <source>
        <dbReference type="Proteomes" id="UP000195880"/>
    </source>
</evidence>
<dbReference type="EMBL" id="CP021748">
    <property type="protein sequence ID" value="ARX85118.1"/>
    <property type="molecule type" value="Genomic_DNA"/>
</dbReference>
<keyword evidence="3" id="KW-1185">Reference proteome</keyword>
<name>A0A1Z1WFF7_9ACTN</name>
<feature type="compositionally biased region" description="Polar residues" evidence="1">
    <location>
        <begin position="1"/>
        <end position="10"/>
    </location>
</feature>
<gene>
    <name evidence="2" type="ORF">SMD44_04576</name>
</gene>
<dbReference type="RefSeq" id="WP_087885099.1">
    <property type="nucleotide sequence ID" value="NZ_CP021748.1"/>
</dbReference>